<comment type="caution">
    <text evidence="2">The sequence shown here is derived from an EMBL/GenBank/DDBJ whole genome shotgun (WGS) entry which is preliminary data.</text>
</comment>
<reference evidence="2 3" key="1">
    <citation type="submission" date="2014-06" db="EMBL/GenBank/DDBJ databases">
        <title>Draft genome sequence of Idiomarina sp. MCCC 1A10513.</title>
        <authorList>
            <person name="Du J."/>
            <person name="Lai Q."/>
            <person name="Shao Z."/>
        </authorList>
    </citation>
    <scope>NUCLEOTIDE SEQUENCE [LARGE SCALE GENOMIC DNA]</scope>
    <source>
        <strain evidence="2 3">MCCC 1A10513</strain>
    </source>
</reference>
<dbReference type="Pfam" id="PF07238">
    <property type="entry name" value="PilZ"/>
    <property type="match status" value="1"/>
</dbReference>
<keyword evidence="3" id="KW-1185">Reference proteome</keyword>
<dbReference type="InterPro" id="IPR009875">
    <property type="entry name" value="PilZ_domain"/>
</dbReference>
<evidence type="ECO:0000313" key="2">
    <source>
        <dbReference type="EMBL" id="KFZ29676.1"/>
    </source>
</evidence>
<dbReference type="Proteomes" id="UP000053718">
    <property type="component" value="Unassembled WGS sequence"/>
</dbReference>
<dbReference type="Gene3D" id="2.40.10.220">
    <property type="entry name" value="predicted glycosyltransferase like domains"/>
    <property type="match status" value="1"/>
</dbReference>
<feature type="domain" description="PilZ" evidence="1">
    <location>
        <begin position="7"/>
        <end position="95"/>
    </location>
</feature>
<sequence>MAAKRIHLKSEEQLRRLYMPFIKSGALFIATDEPYAIGDELALLVQLPGDAEETLVKGKVVWLAPLRPGRADQRGVGVQFIEDKSHLRNRIETLLGHLGESSAPTATM</sequence>
<proteinExistence type="predicted"/>
<organism evidence="2 3">
    <name type="scientific">Pseudidiomarina atlantica</name>
    <dbReference type="NCBI Taxonomy" id="1517416"/>
    <lineage>
        <taxon>Bacteria</taxon>
        <taxon>Pseudomonadati</taxon>
        <taxon>Pseudomonadota</taxon>
        <taxon>Gammaproteobacteria</taxon>
        <taxon>Alteromonadales</taxon>
        <taxon>Idiomarinaceae</taxon>
        <taxon>Pseudidiomarina</taxon>
    </lineage>
</organism>
<dbReference type="RefSeq" id="WP_034729277.1">
    <property type="nucleotide sequence ID" value="NZ_JPIN01000001.1"/>
</dbReference>
<protein>
    <recommendedName>
        <fullName evidence="1">PilZ domain-containing protein</fullName>
    </recommendedName>
</protein>
<dbReference type="GO" id="GO:0035438">
    <property type="term" value="F:cyclic-di-GMP binding"/>
    <property type="evidence" value="ECO:0007669"/>
    <property type="project" value="InterPro"/>
</dbReference>
<dbReference type="AlphaFoldDB" id="A0A094JAS0"/>
<evidence type="ECO:0000259" key="1">
    <source>
        <dbReference type="Pfam" id="PF07238"/>
    </source>
</evidence>
<dbReference type="eggNOG" id="COG3215">
    <property type="taxonomic scope" value="Bacteria"/>
</dbReference>
<evidence type="ECO:0000313" key="3">
    <source>
        <dbReference type="Proteomes" id="UP000053718"/>
    </source>
</evidence>
<dbReference type="OrthoDB" id="5296245at2"/>
<gene>
    <name evidence="2" type="ORF">IDAT_00795</name>
</gene>
<dbReference type="EMBL" id="JPIN01000001">
    <property type="protein sequence ID" value="KFZ29676.1"/>
    <property type="molecule type" value="Genomic_DNA"/>
</dbReference>
<dbReference type="STRING" id="1517416.IDAT_00795"/>
<accession>A0A094JAS0</accession>
<name>A0A094JAS0_9GAMM</name>